<name>A0A844ZFG4_9SPHN</name>
<dbReference type="AlphaFoldDB" id="A0A844ZFG4"/>
<sequence length="104" mass="11481">MRVTYASAARRDLDAIIDYISLEDRAAAERVFHAISDSVDRLGDYPNMGHVGRIPDTRELSVTGLPYIVVYEVSAETVTVLAVFHGARDLARAMAERSKGMPDK</sequence>
<dbReference type="Pfam" id="PF05016">
    <property type="entry name" value="ParE_toxin"/>
    <property type="match status" value="1"/>
</dbReference>
<accession>A0A844ZFG4</accession>
<dbReference type="InterPro" id="IPR035093">
    <property type="entry name" value="RelE/ParE_toxin_dom_sf"/>
</dbReference>
<evidence type="ECO:0000256" key="1">
    <source>
        <dbReference type="ARBA" id="ARBA00006226"/>
    </source>
</evidence>
<dbReference type="EMBL" id="WTYW01000003">
    <property type="protein sequence ID" value="MXO86605.1"/>
    <property type="molecule type" value="Genomic_DNA"/>
</dbReference>
<dbReference type="InterPro" id="IPR007712">
    <property type="entry name" value="RelE/ParE_toxin"/>
</dbReference>
<evidence type="ECO:0000313" key="3">
    <source>
        <dbReference type="EMBL" id="MXO86605.1"/>
    </source>
</evidence>
<comment type="caution">
    <text evidence="3">The sequence shown here is derived from an EMBL/GenBank/DDBJ whole genome shotgun (WGS) entry which is preliminary data.</text>
</comment>
<comment type="similarity">
    <text evidence="1">Belongs to the RelE toxin family.</text>
</comment>
<gene>
    <name evidence="3" type="ORF">GRI38_11275</name>
</gene>
<dbReference type="InterPro" id="IPR051803">
    <property type="entry name" value="TA_system_RelE-like_toxin"/>
</dbReference>
<dbReference type="PANTHER" id="PTHR33755">
    <property type="entry name" value="TOXIN PARE1-RELATED"/>
    <property type="match status" value="1"/>
</dbReference>
<reference evidence="3 4" key="1">
    <citation type="submission" date="2019-12" db="EMBL/GenBank/DDBJ databases">
        <title>Genomic-based taxomic classification of the family Erythrobacteraceae.</title>
        <authorList>
            <person name="Xu L."/>
        </authorList>
    </citation>
    <scope>NUCLEOTIDE SEQUENCE [LARGE SCALE GENOMIC DNA]</scope>
    <source>
        <strain evidence="3 4">MCCC 1A09962</strain>
    </source>
</reference>
<proteinExistence type="inferred from homology"/>
<dbReference type="NCBIfam" id="TIGR02385">
    <property type="entry name" value="RelE_StbE"/>
    <property type="match status" value="1"/>
</dbReference>
<protein>
    <submittedName>
        <fullName evidence="3">Type II toxin-antitoxin system mRNA interferase toxin, RelE/StbE family</fullName>
    </submittedName>
</protein>
<keyword evidence="4" id="KW-1185">Reference proteome</keyword>
<evidence type="ECO:0000256" key="2">
    <source>
        <dbReference type="ARBA" id="ARBA00022649"/>
    </source>
</evidence>
<dbReference type="Gene3D" id="3.30.2310.20">
    <property type="entry name" value="RelE-like"/>
    <property type="match status" value="1"/>
</dbReference>
<organism evidence="3 4">
    <name type="scientific">Parapontixanthobacter aurantiacus</name>
    <dbReference type="NCBI Taxonomy" id="1463599"/>
    <lineage>
        <taxon>Bacteria</taxon>
        <taxon>Pseudomonadati</taxon>
        <taxon>Pseudomonadota</taxon>
        <taxon>Alphaproteobacteria</taxon>
        <taxon>Sphingomonadales</taxon>
        <taxon>Erythrobacteraceae</taxon>
        <taxon>Parapontixanthobacter</taxon>
    </lineage>
</organism>
<dbReference type="RefSeq" id="WP_160683863.1">
    <property type="nucleotide sequence ID" value="NZ_WTYW01000003.1"/>
</dbReference>
<keyword evidence="2" id="KW-1277">Toxin-antitoxin system</keyword>
<dbReference type="Proteomes" id="UP000433104">
    <property type="component" value="Unassembled WGS sequence"/>
</dbReference>
<evidence type="ECO:0000313" key="4">
    <source>
        <dbReference type="Proteomes" id="UP000433104"/>
    </source>
</evidence>
<dbReference type="OrthoDB" id="595470at2"/>